<protein>
    <recommendedName>
        <fullName evidence="2">CG-1 domain-containing protein</fullName>
    </recommendedName>
</protein>
<evidence type="ECO:0000313" key="4">
    <source>
        <dbReference type="Proteomes" id="UP001558713"/>
    </source>
</evidence>
<organism evidence="3 4">
    <name type="scientific">Cardamine amara subsp. amara</name>
    <dbReference type="NCBI Taxonomy" id="228776"/>
    <lineage>
        <taxon>Eukaryota</taxon>
        <taxon>Viridiplantae</taxon>
        <taxon>Streptophyta</taxon>
        <taxon>Embryophyta</taxon>
        <taxon>Tracheophyta</taxon>
        <taxon>Spermatophyta</taxon>
        <taxon>Magnoliopsida</taxon>
        <taxon>eudicotyledons</taxon>
        <taxon>Gunneridae</taxon>
        <taxon>Pentapetalae</taxon>
        <taxon>rosids</taxon>
        <taxon>malvids</taxon>
        <taxon>Brassicales</taxon>
        <taxon>Brassicaceae</taxon>
        <taxon>Cardamineae</taxon>
        <taxon>Cardamine</taxon>
    </lineage>
</organism>
<evidence type="ECO:0000259" key="2">
    <source>
        <dbReference type="Pfam" id="PF03859"/>
    </source>
</evidence>
<proteinExistence type="predicted"/>
<dbReference type="AlphaFoldDB" id="A0ABD1C314"/>
<feature type="compositionally biased region" description="Acidic residues" evidence="1">
    <location>
        <begin position="135"/>
        <end position="188"/>
    </location>
</feature>
<reference evidence="3 4" key="1">
    <citation type="submission" date="2024-04" db="EMBL/GenBank/DDBJ databases">
        <title>Genome assembly C_amara_ONT_v2.</title>
        <authorList>
            <person name="Yant L."/>
            <person name="Moore C."/>
            <person name="Slenker M."/>
        </authorList>
    </citation>
    <scope>NUCLEOTIDE SEQUENCE [LARGE SCALE GENOMIC DNA]</scope>
    <source>
        <tissue evidence="3">Leaf</tissue>
    </source>
</reference>
<keyword evidence="4" id="KW-1185">Reference proteome</keyword>
<dbReference type="InterPro" id="IPR005559">
    <property type="entry name" value="CG-1_dom"/>
</dbReference>
<feature type="region of interest" description="Disordered" evidence="1">
    <location>
        <begin position="135"/>
        <end position="200"/>
    </location>
</feature>
<name>A0ABD1C314_CARAN</name>
<evidence type="ECO:0000256" key="1">
    <source>
        <dbReference type="SAM" id="MobiDB-lite"/>
    </source>
</evidence>
<dbReference type="Proteomes" id="UP001558713">
    <property type="component" value="Unassembled WGS sequence"/>
</dbReference>
<evidence type="ECO:0000313" key="3">
    <source>
        <dbReference type="EMBL" id="KAL1223689.1"/>
    </source>
</evidence>
<accession>A0ABD1C314</accession>
<dbReference type="EMBL" id="JBANAX010000068">
    <property type="protein sequence ID" value="KAL1223689.1"/>
    <property type="molecule type" value="Genomic_DNA"/>
</dbReference>
<comment type="caution">
    <text evidence="3">The sequence shown here is derived from an EMBL/GenBank/DDBJ whole genome shotgun (WGS) entry which is preliminary data.</text>
</comment>
<feature type="domain" description="CG-1" evidence="2">
    <location>
        <begin position="22"/>
        <end position="128"/>
    </location>
</feature>
<gene>
    <name evidence="3" type="ORF">V5N11_022252</name>
</gene>
<dbReference type="Pfam" id="PF03859">
    <property type="entry name" value="CG-1"/>
    <property type="match status" value="1"/>
</dbReference>
<sequence length="200" mass="22991">MACNLQEEIDLDLDELFERSIHDWLGFEDIHEIFHKREDLVVSNEPVQFPEEGLFLFNTMTYMEDSIQWRVTKSKRLTENNAGEDDIRYKIDQCHLIPMEDGVTSTYERRVYKCENLYGAARLVHYRSYHLSDNSEEIETGEDTEDSQNPNDDDGDNTETSDGEDDDTDTDTDNEDDDSDSGGDDNQDVEVVVPVANGVC</sequence>